<sequence>MRRGAMEDQTSRIVRFDFEIPSLLRLRRRRRAVTTKVPLEMAVRKERS</sequence>
<evidence type="ECO:0000313" key="1">
    <source>
        <dbReference type="EMBL" id="KAG8498265.1"/>
    </source>
</evidence>
<reference evidence="1 2" key="1">
    <citation type="journal article" date="2021" name="bioRxiv">
        <title>The Gossypium anomalum genome as a resource for cotton improvement and evolutionary analysis of hybrid incompatibility.</title>
        <authorList>
            <person name="Grover C.E."/>
            <person name="Yuan D."/>
            <person name="Arick M.A."/>
            <person name="Miller E.R."/>
            <person name="Hu G."/>
            <person name="Peterson D.G."/>
            <person name="Wendel J.F."/>
            <person name="Udall J.A."/>
        </authorList>
    </citation>
    <scope>NUCLEOTIDE SEQUENCE [LARGE SCALE GENOMIC DNA]</scope>
    <source>
        <strain evidence="1">JFW-Udall</strain>
        <tissue evidence="1">Leaf</tissue>
    </source>
</reference>
<keyword evidence="2" id="KW-1185">Reference proteome</keyword>
<protein>
    <submittedName>
        <fullName evidence="1">Uncharacterized protein</fullName>
    </submittedName>
</protein>
<dbReference type="AlphaFoldDB" id="A0A8J5ZLL4"/>
<proteinExistence type="predicted"/>
<evidence type="ECO:0000313" key="2">
    <source>
        <dbReference type="Proteomes" id="UP000701853"/>
    </source>
</evidence>
<dbReference type="EMBL" id="JAHUZN010000003">
    <property type="protein sequence ID" value="KAG8498265.1"/>
    <property type="molecule type" value="Genomic_DNA"/>
</dbReference>
<dbReference type="Proteomes" id="UP000701853">
    <property type="component" value="Chromosome 3"/>
</dbReference>
<organism evidence="1 2">
    <name type="scientific">Gossypium anomalum</name>
    <dbReference type="NCBI Taxonomy" id="47600"/>
    <lineage>
        <taxon>Eukaryota</taxon>
        <taxon>Viridiplantae</taxon>
        <taxon>Streptophyta</taxon>
        <taxon>Embryophyta</taxon>
        <taxon>Tracheophyta</taxon>
        <taxon>Spermatophyta</taxon>
        <taxon>Magnoliopsida</taxon>
        <taxon>eudicotyledons</taxon>
        <taxon>Gunneridae</taxon>
        <taxon>Pentapetalae</taxon>
        <taxon>rosids</taxon>
        <taxon>malvids</taxon>
        <taxon>Malvales</taxon>
        <taxon>Malvaceae</taxon>
        <taxon>Malvoideae</taxon>
        <taxon>Gossypium</taxon>
    </lineage>
</organism>
<accession>A0A8J5ZLL4</accession>
<gene>
    <name evidence="1" type="ORF">CXB51_006987</name>
</gene>
<name>A0A8J5ZLL4_9ROSI</name>
<comment type="caution">
    <text evidence="1">The sequence shown here is derived from an EMBL/GenBank/DDBJ whole genome shotgun (WGS) entry which is preliminary data.</text>
</comment>